<dbReference type="EMBL" id="JACEIK010005179">
    <property type="protein sequence ID" value="MCE0480878.1"/>
    <property type="molecule type" value="Genomic_DNA"/>
</dbReference>
<accession>A0ABS8VMQ3</accession>
<evidence type="ECO:0000256" key="1">
    <source>
        <dbReference type="SAM" id="MobiDB-lite"/>
    </source>
</evidence>
<sequence length="100" mass="10850">MMKMKGKGYLAQYGNASPFVKILVQSFIDNEIIFLAEPTVKVTAVKWNNPKLGYVKTNSNSSSWGNSGPSGGGGIIRDDNGKMIISAYATTLGEEIQQLY</sequence>
<keyword evidence="3" id="KW-1185">Reference proteome</keyword>
<protein>
    <submittedName>
        <fullName evidence="2">Uncharacterized protein</fullName>
    </submittedName>
</protein>
<evidence type="ECO:0000313" key="3">
    <source>
        <dbReference type="Proteomes" id="UP000823775"/>
    </source>
</evidence>
<feature type="compositionally biased region" description="Low complexity" evidence="1">
    <location>
        <begin position="58"/>
        <end position="67"/>
    </location>
</feature>
<organism evidence="2 3">
    <name type="scientific">Datura stramonium</name>
    <name type="common">Jimsonweed</name>
    <name type="synonym">Common thornapple</name>
    <dbReference type="NCBI Taxonomy" id="4076"/>
    <lineage>
        <taxon>Eukaryota</taxon>
        <taxon>Viridiplantae</taxon>
        <taxon>Streptophyta</taxon>
        <taxon>Embryophyta</taxon>
        <taxon>Tracheophyta</taxon>
        <taxon>Spermatophyta</taxon>
        <taxon>Magnoliopsida</taxon>
        <taxon>eudicotyledons</taxon>
        <taxon>Gunneridae</taxon>
        <taxon>Pentapetalae</taxon>
        <taxon>asterids</taxon>
        <taxon>lamiids</taxon>
        <taxon>Solanales</taxon>
        <taxon>Solanaceae</taxon>
        <taxon>Solanoideae</taxon>
        <taxon>Datureae</taxon>
        <taxon>Datura</taxon>
    </lineage>
</organism>
<feature type="region of interest" description="Disordered" evidence="1">
    <location>
        <begin position="58"/>
        <end position="77"/>
    </location>
</feature>
<name>A0ABS8VMQ3_DATST</name>
<evidence type="ECO:0000313" key="2">
    <source>
        <dbReference type="EMBL" id="MCE0480878.1"/>
    </source>
</evidence>
<reference evidence="2 3" key="1">
    <citation type="journal article" date="2021" name="BMC Genomics">
        <title>Datura genome reveals duplications of psychoactive alkaloid biosynthetic genes and high mutation rate following tissue culture.</title>
        <authorList>
            <person name="Rajewski A."/>
            <person name="Carter-House D."/>
            <person name="Stajich J."/>
            <person name="Litt A."/>
        </authorList>
    </citation>
    <scope>NUCLEOTIDE SEQUENCE [LARGE SCALE GENOMIC DNA]</scope>
    <source>
        <strain evidence="2">AR-01</strain>
    </source>
</reference>
<proteinExistence type="predicted"/>
<comment type="caution">
    <text evidence="2">The sequence shown here is derived from an EMBL/GenBank/DDBJ whole genome shotgun (WGS) entry which is preliminary data.</text>
</comment>
<gene>
    <name evidence="2" type="ORF">HAX54_038071</name>
</gene>
<dbReference type="Proteomes" id="UP000823775">
    <property type="component" value="Unassembled WGS sequence"/>
</dbReference>